<reference evidence="15" key="1">
    <citation type="submission" date="2023-01" db="EMBL/GenBank/DDBJ databases">
        <authorList>
            <person name="Piombo E."/>
        </authorList>
    </citation>
    <scope>NUCLEOTIDE SEQUENCE</scope>
</reference>
<dbReference type="PANTHER" id="PTHR43775">
    <property type="entry name" value="FATTY ACID SYNTHASE"/>
    <property type="match status" value="1"/>
</dbReference>
<organism evidence="15 16">
    <name type="scientific">Clonostachys chloroleuca</name>
    <dbReference type="NCBI Taxonomy" id="1926264"/>
    <lineage>
        <taxon>Eukaryota</taxon>
        <taxon>Fungi</taxon>
        <taxon>Dikarya</taxon>
        <taxon>Ascomycota</taxon>
        <taxon>Pezizomycotina</taxon>
        <taxon>Sordariomycetes</taxon>
        <taxon>Hypocreomycetidae</taxon>
        <taxon>Hypocreales</taxon>
        <taxon>Bionectriaceae</taxon>
        <taxon>Clonostachys</taxon>
    </lineage>
</organism>
<dbReference type="InterPro" id="IPR016039">
    <property type="entry name" value="Thiolase-like"/>
</dbReference>
<evidence type="ECO:0000256" key="5">
    <source>
        <dbReference type="ARBA" id="ARBA00022857"/>
    </source>
</evidence>
<dbReference type="CDD" id="cd00833">
    <property type="entry name" value="PKS"/>
    <property type="match status" value="1"/>
</dbReference>
<dbReference type="SMART" id="SM00822">
    <property type="entry name" value="PKS_KR"/>
    <property type="match status" value="1"/>
</dbReference>
<dbReference type="InterPro" id="IPR014043">
    <property type="entry name" value="Acyl_transferase_dom"/>
</dbReference>
<dbReference type="InterPro" id="IPR042104">
    <property type="entry name" value="PKS_dehydratase_sf"/>
</dbReference>
<dbReference type="Pfam" id="PF00698">
    <property type="entry name" value="Acyl_transf_1"/>
    <property type="match status" value="1"/>
</dbReference>
<dbReference type="InterPro" id="IPR020843">
    <property type="entry name" value="ER"/>
</dbReference>
<dbReference type="GO" id="GO:0016491">
    <property type="term" value="F:oxidoreductase activity"/>
    <property type="evidence" value="ECO:0007669"/>
    <property type="project" value="UniProtKB-KW"/>
</dbReference>
<keyword evidence="2" id="KW-0596">Phosphopantetheine</keyword>
<dbReference type="Gene3D" id="3.90.180.10">
    <property type="entry name" value="Medium-chain alcohol dehydrogenases, catalytic domain"/>
    <property type="match status" value="1"/>
</dbReference>
<dbReference type="SUPFAM" id="SSF53335">
    <property type="entry name" value="S-adenosyl-L-methionine-dependent methyltransferases"/>
    <property type="match status" value="1"/>
</dbReference>
<dbReference type="SMART" id="SM00826">
    <property type="entry name" value="PKS_DH"/>
    <property type="match status" value="1"/>
</dbReference>
<dbReference type="Pfam" id="PF13602">
    <property type="entry name" value="ADH_zinc_N_2"/>
    <property type="match status" value="1"/>
</dbReference>
<evidence type="ECO:0008006" key="17">
    <source>
        <dbReference type="Google" id="ProtNLM"/>
    </source>
</evidence>
<evidence type="ECO:0000256" key="9">
    <source>
        <dbReference type="PIRSR" id="PIRSR600542-1"/>
    </source>
</evidence>
<feature type="region of interest" description="Disordered" evidence="11">
    <location>
        <begin position="437"/>
        <end position="462"/>
    </location>
</feature>
<dbReference type="SUPFAM" id="SSF55048">
    <property type="entry name" value="Probable ACP-binding domain of malonyl-CoA ACP transacylase"/>
    <property type="match status" value="1"/>
</dbReference>
<evidence type="ECO:0000256" key="10">
    <source>
        <dbReference type="PROSITE-ProRule" id="PRU01363"/>
    </source>
</evidence>
<evidence type="ECO:0000259" key="13">
    <source>
        <dbReference type="PROSITE" id="PS52004"/>
    </source>
</evidence>
<evidence type="ECO:0000313" key="16">
    <source>
        <dbReference type="Proteomes" id="UP001160390"/>
    </source>
</evidence>
<feature type="active site" description="Proton acceptor; for dehydratase activity" evidence="10">
    <location>
        <position position="995"/>
    </location>
</feature>
<keyword evidence="7" id="KW-0511">Multifunctional enzyme</keyword>
<accession>A0AA35M0X2</accession>
<dbReference type="Pfam" id="PF23297">
    <property type="entry name" value="ACP_SdgA_C"/>
    <property type="match status" value="1"/>
</dbReference>
<dbReference type="Pfam" id="PF08242">
    <property type="entry name" value="Methyltransf_12"/>
    <property type="match status" value="1"/>
</dbReference>
<dbReference type="Gene3D" id="3.40.50.150">
    <property type="entry name" value="Vaccinia Virus protein VP39"/>
    <property type="match status" value="1"/>
</dbReference>
<dbReference type="InterPro" id="IPR020841">
    <property type="entry name" value="PKS_Beta-ketoAc_synthase_dom"/>
</dbReference>
<dbReference type="InterPro" id="IPR020807">
    <property type="entry name" value="PKS_DH"/>
</dbReference>
<dbReference type="SUPFAM" id="SSF53901">
    <property type="entry name" value="Thiolase-like"/>
    <property type="match status" value="1"/>
</dbReference>
<evidence type="ECO:0000256" key="8">
    <source>
        <dbReference type="ARBA" id="ARBA00023315"/>
    </source>
</evidence>
<dbReference type="Pfam" id="PF08659">
    <property type="entry name" value="KR"/>
    <property type="match status" value="1"/>
</dbReference>
<comment type="similarity">
    <text evidence="1">Belongs to the carnitine/choline acetyltransferase family.</text>
</comment>
<dbReference type="InterPro" id="IPR016036">
    <property type="entry name" value="Malonyl_transacylase_ACP-bd"/>
</dbReference>
<feature type="compositionally biased region" description="Basic and acidic residues" evidence="11">
    <location>
        <begin position="2621"/>
        <end position="2634"/>
    </location>
</feature>
<dbReference type="Gene3D" id="1.10.1200.10">
    <property type="entry name" value="ACP-like"/>
    <property type="match status" value="1"/>
</dbReference>
<dbReference type="CDD" id="cd02440">
    <property type="entry name" value="AdoMet_MTases"/>
    <property type="match status" value="1"/>
</dbReference>
<name>A0AA35M0X2_9HYPO</name>
<feature type="domain" description="Carrier" evidence="12">
    <location>
        <begin position="2525"/>
        <end position="2602"/>
    </location>
</feature>
<dbReference type="SUPFAM" id="SSF52151">
    <property type="entry name" value="FabD/lysophospholipase-like"/>
    <property type="match status" value="1"/>
</dbReference>
<feature type="region of interest" description="N-terminal hotdog fold" evidence="10">
    <location>
        <begin position="963"/>
        <end position="1102"/>
    </location>
</feature>
<keyword evidence="6" id="KW-0560">Oxidoreductase</keyword>
<evidence type="ECO:0000256" key="2">
    <source>
        <dbReference type="ARBA" id="ARBA00022450"/>
    </source>
</evidence>
<dbReference type="InterPro" id="IPR014031">
    <property type="entry name" value="Ketoacyl_synth_C"/>
</dbReference>
<dbReference type="InterPro" id="IPR014030">
    <property type="entry name" value="Ketoacyl_synth_N"/>
</dbReference>
<dbReference type="InterPro" id="IPR001227">
    <property type="entry name" value="Ac_transferase_dom_sf"/>
</dbReference>
<dbReference type="InterPro" id="IPR036291">
    <property type="entry name" value="NAD(P)-bd_dom_sf"/>
</dbReference>
<feature type="domain" description="PKS/mFAS DH" evidence="14">
    <location>
        <begin position="963"/>
        <end position="1288"/>
    </location>
</feature>
<dbReference type="SMART" id="SM00823">
    <property type="entry name" value="PKS_PP"/>
    <property type="match status" value="1"/>
</dbReference>
<dbReference type="Pfam" id="PF00755">
    <property type="entry name" value="Carn_acyltransf"/>
    <property type="match status" value="1"/>
</dbReference>
<comment type="caution">
    <text evidence="15">The sequence shown here is derived from an EMBL/GenBank/DDBJ whole genome shotgun (WGS) entry which is preliminary data.</text>
</comment>
<dbReference type="PROSITE" id="PS50075">
    <property type="entry name" value="CARRIER"/>
    <property type="match status" value="1"/>
</dbReference>
<dbReference type="InterPro" id="IPR049551">
    <property type="entry name" value="PKS_DH_C"/>
</dbReference>
<keyword evidence="8" id="KW-0012">Acyltransferase</keyword>
<evidence type="ECO:0000313" key="15">
    <source>
        <dbReference type="EMBL" id="CAI6088462.1"/>
    </source>
</evidence>
<gene>
    <name evidence="15" type="ORF">CCHLO57077_00016928</name>
</gene>
<keyword evidence="5" id="KW-0521">NADP</keyword>
<evidence type="ECO:0000256" key="6">
    <source>
        <dbReference type="ARBA" id="ARBA00023002"/>
    </source>
</evidence>
<dbReference type="InterPro" id="IPR029063">
    <property type="entry name" value="SAM-dependent_MTases_sf"/>
</dbReference>
<dbReference type="Gene3D" id="3.30.559.70">
    <property type="entry name" value="Choline/Carnitine o-acyltransferase, domain 2"/>
    <property type="match status" value="1"/>
</dbReference>
<dbReference type="EMBL" id="CABFNP030000832">
    <property type="protein sequence ID" value="CAI6088462.1"/>
    <property type="molecule type" value="Genomic_DNA"/>
</dbReference>
<dbReference type="SUPFAM" id="SSF50129">
    <property type="entry name" value="GroES-like"/>
    <property type="match status" value="1"/>
</dbReference>
<dbReference type="InterPro" id="IPR009081">
    <property type="entry name" value="PP-bd_ACP"/>
</dbReference>
<feature type="compositionally biased region" description="Low complexity" evidence="11">
    <location>
        <begin position="441"/>
        <end position="462"/>
    </location>
</feature>
<dbReference type="PROSITE" id="PS52019">
    <property type="entry name" value="PKS_MFAS_DH"/>
    <property type="match status" value="1"/>
</dbReference>
<evidence type="ECO:0000259" key="12">
    <source>
        <dbReference type="PROSITE" id="PS50075"/>
    </source>
</evidence>
<dbReference type="GO" id="GO:0031177">
    <property type="term" value="F:phosphopantetheine binding"/>
    <property type="evidence" value="ECO:0007669"/>
    <property type="project" value="InterPro"/>
</dbReference>
<dbReference type="SMART" id="SM00829">
    <property type="entry name" value="PKS_ER"/>
    <property type="match status" value="1"/>
</dbReference>
<keyword evidence="16" id="KW-1185">Reference proteome</keyword>
<dbReference type="InterPro" id="IPR057326">
    <property type="entry name" value="KR_dom"/>
</dbReference>
<dbReference type="GO" id="GO:0044550">
    <property type="term" value="P:secondary metabolite biosynthetic process"/>
    <property type="evidence" value="ECO:0007669"/>
    <property type="project" value="UniProtKB-ARBA"/>
</dbReference>
<dbReference type="InterPro" id="IPR039551">
    <property type="entry name" value="Cho/carn_acyl_trans"/>
</dbReference>
<dbReference type="InterPro" id="IPR016035">
    <property type="entry name" value="Acyl_Trfase/lysoPLipase"/>
</dbReference>
<dbReference type="InterPro" id="IPR023213">
    <property type="entry name" value="CAT-like_dom_sf"/>
</dbReference>
<dbReference type="SMART" id="SM00827">
    <property type="entry name" value="PKS_AT"/>
    <property type="match status" value="1"/>
</dbReference>
<protein>
    <recommendedName>
        <fullName evidence="17">Carrier domain-containing protein</fullName>
    </recommendedName>
</protein>
<dbReference type="InterPro" id="IPR011032">
    <property type="entry name" value="GroES-like_sf"/>
</dbReference>
<dbReference type="PANTHER" id="PTHR43775:SF22">
    <property type="entry name" value="SYNTHASE, PUTATIVE (JCVI)-RELATED"/>
    <property type="match status" value="1"/>
</dbReference>
<evidence type="ECO:0000259" key="14">
    <source>
        <dbReference type="PROSITE" id="PS52019"/>
    </source>
</evidence>
<dbReference type="InterPro" id="IPR000542">
    <property type="entry name" value="Carn_acyl_trans"/>
</dbReference>
<dbReference type="InterPro" id="IPR013217">
    <property type="entry name" value="Methyltransf_12"/>
</dbReference>
<dbReference type="InterPro" id="IPR049900">
    <property type="entry name" value="PKS_mFAS_DH"/>
</dbReference>
<dbReference type="Pfam" id="PF00109">
    <property type="entry name" value="ketoacyl-synt"/>
    <property type="match status" value="1"/>
</dbReference>
<dbReference type="Gene3D" id="1.10.1240.100">
    <property type="match status" value="1"/>
</dbReference>
<feature type="active site" description="Proton acceptor" evidence="9">
    <location>
        <position position="2979"/>
    </location>
</feature>
<feature type="active site" description="Proton donor; for dehydratase activity" evidence="10">
    <location>
        <position position="1200"/>
    </location>
</feature>
<dbReference type="SUPFAM" id="SSF47336">
    <property type="entry name" value="ACP-like"/>
    <property type="match status" value="1"/>
</dbReference>
<dbReference type="InterPro" id="IPR042231">
    <property type="entry name" value="Cho/carn_acyl_trans_2"/>
</dbReference>
<dbReference type="Pfam" id="PF02801">
    <property type="entry name" value="Ketoacyl-synt_C"/>
    <property type="match status" value="1"/>
</dbReference>
<dbReference type="SMART" id="SM00825">
    <property type="entry name" value="PKS_KS"/>
    <property type="match status" value="1"/>
</dbReference>
<dbReference type="Pfam" id="PF14765">
    <property type="entry name" value="PS-DH"/>
    <property type="match status" value="1"/>
</dbReference>
<evidence type="ECO:0000256" key="3">
    <source>
        <dbReference type="ARBA" id="ARBA00022553"/>
    </source>
</evidence>
<dbReference type="Proteomes" id="UP001160390">
    <property type="component" value="Unassembled WGS sequence"/>
</dbReference>
<dbReference type="InterPro" id="IPR036736">
    <property type="entry name" value="ACP-like_sf"/>
</dbReference>
<dbReference type="SUPFAM" id="SSF51735">
    <property type="entry name" value="NAD(P)-binding Rossmann-fold domains"/>
    <property type="match status" value="2"/>
</dbReference>
<dbReference type="InterPro" id="IPR020806">
    <property type="entry name" value="PKS_PP-bd"/>
</dbReference>
<evidence type="ECO:0000256" key="11">
    <source>
        <dbReference type="SAM" id="MobiDB-lite"/>
    </source>
</evidence>
<dbReference type="Pfam" id="PF21089">
    <property type="entry name" value="PKS_DH_N"/>
    <property type="match status" value="1"/>
</dbReference>
<dbReference type="Gene3D" id="3.40.366.10">
    <property type="entry name" value="Malonyl-Coenzyme A Acyl Carrier Protein, domain 2"/>
    <property type="match status" value="1"/>
</dbReference>
<dbReference type="SUPFAM" id="SSF52777">
    <property type="entry name" value="CoA-dependent acyltransferases"/>
    <property type="match status" value="2"/>
</dbReference>
<keyword evidence="4" id="KW-0808">Transferase</keyword>
<evidence type="ECO:0000256" key="4">
    <source>
        <dbReference type="ARBA" id="ARBA00022679"/>
    </source>
</evidence>
<keyword evidence="3" id="KW-0597">Phosphoprotein</keyword>
<dbReference type="PROSITE" id="PS00440">
    <property type="entry name" value="ACYLTRANSF_C_2"/>
    <property type="match status" value="1"/>
</dbReference>
<dbReference type="Gene3D" id="3.30.559.10">
    <property type="entry name" value="Chloramphenicol acetyltransferase-like domain"/>
    <property type="match status" value="1"/>
</dbReference>
<evidence type="ECO:0000256" key="1">
    <source>
        <dbReference type="ARBA" id="ARBA00005232"/>
    </source>
</evidence>
<dbReference type="InterPro" id="IPR013968">
    <property type="entry name" value="PKS_KR"/>
</dbReference>
<dbReference type="GO" id="GO:0006633">
    <property type="term" value="P:fatty acid biosynthetic process"/>
    <property type="evidence" value="ECO:0007669"/>
    <property type="project" value="TreeGrafter"/>
</dbReference>
<feature type="region of interest" description="Disordered" evidence="11">
    <location>
        <begin position="2615"/>
        <end position="2651"/>
    </location>
</feature>
<dbReference type="InterPro" id="IPR049552">
    <property type="entry name" value="PKS_DH_N"/>
</dbReference>
<proteinExistence type="inferred from homology"/>
<dbReference type="GO" id="GO:0004312">
    <property type="term" value="F:fatty acid synthase activity"/>
    <property type="evidence" value="ECO:0007669"/>
    <property type="project" value="TreeGrafter"/>
</dbReference>
<evidence type="ECO:0000256" key="7">
    <source>
        <dbReference type="ARBA" id="ARBA00023268"/>
    </source>
</evidence>
<feature type="region of interest" description="C-terminal hotdog fold" evidence="10">
    <location>
        <begin position="1130"/>
        <end position="1288"/>
    </location>
</feature>
<dbReference type="CDD" id="cd05195">
    <property type="entry name" value="enoyl_red"/>
    <property type="match status" value="1"/>
</dbReference>
<dbReference type="Gene3D" id="3.10.129.110">
    <property type="entry name" value="Polyketide synthase dehydratase"/>
    <property type="match status" value="1"/>
</dbReference>
<dbReference type="Gene3D" id="3.40.50.720">
    <property type="entry name" value="NAD(P)-binding Rossmann-like Domain"/>
    <property type="match status" value="1"/>
</dbReference>
<dbReference type="Pfam" id="PF22621">
    <property type="entry name" value="CurL-like_PKS_C"/>
    <property type="match status" value="1"/>
</dbReference>
<dbReference type="Gene3D" id="3.40.47.10">
    <property type="match status" value="2"/>
</dbReference>
<dbReference type="InterPro" id="IPR050091">
    <property type="entry name" value="PKS_NRPS_Biosynth_Enz"/>
</dbReference>
<dbReference type="PROSITE" id="PS52004">
    <property type="entry name" value="KS3_2"/>
    <property type="match status" value="1"/>
</dbReference>
<feature type="domain" description="Ketosynthase family 3 (KS3)" evidence="13">
    <location>
        <begin position="5"/>
        <end position="432"/>
    </location>
</feature>
<sequence length="3261" mass="356999">MSPTQTPIAIVGVGCRLPGGANNLTNLWSLLSEGRSGHVKVPKDRWNADEWYDAYPEARSSLRARHGYFIQDDISHFDAKFFGIPSSEASSMDPQQRLFLMTTYEALEDAAIPLETLRGSNTGVFAAIFERSYDRMGFKDLATISRTHMNGVGEAILSNRISYVFDLKGPSLTIDTGCSGSLVALHQACQSLRLGETDLALVGGSQLLITPDLLSIMSTVGMLNPDGKSYAFDSRGEGYGRAEGVATIVLKRLDRALQDGDQVHAIIANSGVNQDGKTVGLNTPNGDAQADLTWRVYREAGLNPLDTSFVEAHGTGTQVGDKEEMGCISRVFTDPSRPDDVYVGSVKTNLGHLEATSGLAGLLKALLVLKHGQIPPNLNFDKPKSSLNLYEKKVKIPLHLTPLPKPRNGEPTRVSLNSFGYGGTNCHVILEDPYPEKKSKGVNGANGVKTNGTNGTKGTNGITMNRHNGVTNGHHDVESNGTNGLPTTGKKDAEFFSPELILVSASTEKALSSRALDIVDWIKSQNKFTPETLKSLAYTLGARRSALSYRRAIVTSSAEDLVAELEQKGSPKRAVSLAPLTFVFSGQGAQWHAMGLELFGASSVFRSSMAAMDDVLRGQGCQWSLAEELSRSAKESRVGEAEIAQPCTTAIQVALVDLLESFSIRPARVIGHSSGEIGAAYAAGALTRENAILAAYHRGLSSRKAKKLADVPGTMMAVSLSETEARQHIEKLASGKAVVACVNSSSSQTISGDEEAIDELKSLLDKEGVFARKLKVDTAYHSHHMQRVAEDYKAAISSIESRPVRDGVTFYSSVTGTVKTDGFDAEYWTRNLVSQVKFSQALSLLRDGQAEDDSSADVTAFIEIGPHSALAGPARQTLTDKPKVEYLSPLVRNTNALQSVLAFVGKLFELGLEEMDIKAALARGGEARPSLIRDLKPYPWDLAPYWNESRLSKAHRFRPFPHHDLLGLLDPASTVDEPRWRYFLNLDDFPWIRDHVIEDFVIYPGAGYLTMAIEGITQLLKMKGSQKPIAKYIIRDVNVSKALVLSAPDGSSPGEIEVQLTMFAVNKEENSPWQSFSIRSYQPDGSLSEHCTGEIMIEQEEDVVERDEEPGNREEDLRGEEAVQFLEAARGYVDTEMTQSEFYKFVGASGNQFGGAFTLLNSIKHNNKGYGIFEMSVPDVAPLMPYRSFKPHVIHPTTLDASLQINCLLFKNSIFNATCVPTQIPLLEVSAGVSTKPGDTFVGAMELENDGTQGSTGGGWVFQKGADGQLKPVIRLLLNMKAISEAQEDKNRPFAQDSVHRLGWNFDADYLTTSSFSHVLATTLDIDENTRFNYSGDRVSIEEEVQEQLEVDQAASILIRDAVRHIEEDKVEVSPQLLDFFGWMKNWWLASDYYGEIMAGLDAEKEAGILQKVEATTGAGPKVSYRVGKALPQMLSGAVEPLEVLFQDDLLAKNYEGRKYTGEYAAAVAYLKLVTFKNPGLRFLEIGAGTGGFTKSVFRGLNGQNGAVRLPLREYTYTDVSNQFFQEARENFAQWEDVVTFKTLDADAEPLEQGYEAESYDVILAANCLHATTDIDRTISRVRKLLKPGGSLILVENKPSPGPAVGLLAGSLTGWWAHQDFRVDTPLLSYEQWNRVLSDNGFGGIHLGWGDMMIAKAQPRDENDGSDRTPTRHNAIVISHALDISRTDSIVAGLASYAVDASVAPWDSVTVEEDNLYIIIDQAEKPLLLNPWPELFTSINSLLTPRAKLIWAVVQDTPDPASAAYQGLANGLLRTLRRESGNSAIISLDLRHPTPTAEEIAGVITEVARRRFWPATHEQASTETEIAYENGRVLIPRIRVDDEFLGWARRTLSPGDMGTETETVPYHGDRTFKAEAATPGLLNSLRFVDVDVDEEWTSVGSETCHIVLKTEAHGVNSQNVGIALRQMSPATTLAGEFAGTVTAVTQNAQRLHQVGDRVMGFGSLPYANSARAHGLHAYRIPSWMSTEVAASIPLVYTTAYYAIIHLAHLQEGQSVLVSTASGDIDQAAIQLAQHVGATVFCTSNSAAQFQLLKDQYGIPASHIFSHQNTRSLKRGILRLTSGEGVDVVLSSSLTGEAIRETLDCVKPLGTFINLLGPAGAQQSASSFRLSVAALGRPVTFVTFDLATLAYKQPKLIHRVLSSIVELFEAKKLRPVQPITTYTIDNIEEAFRFVSPGTHAGKVVLTVEPKSLVKGVPAKPLPLHLRKDGTYVIAGGLGHIPARLCVLLASRGAGHIVSLCRRDIDDETRQKHTSAVEAHGAKLHIIQCDITDDESMSGAASYCSSSLPPIRGVVNGAMVLRDRTFSQMTIEEWNVSLQAKVYGTLKLDKFFASPDLFFFMTLSSLTAIIGRTGQANYVAGNAFQDAFAAAHANHPHTHYVSVNIGIVEVDVHESTAVEGDLSDGGAGKVSLVTSLKQNSGIELSFEEFYANIEYAMTDQARASGLHQTIQGITRQAMIDVNDVHLLENPIFSQLDRARGDKANGGTQGGGSISLDKALGAVKSVEEAGKLVLDAALAKFAIFLDQAPEDIRVDQPLATIGLDSLVSIELKNWMVRTFQVSLQASELSGAGSILELTATVVSRSKLIPYAVRRPEGSQLSEVKAGEKPSVREETTKADAAGPADKSSTNDKVEDVISTASEVTKQTKATEVENPSHGFDCCKTHKDLPRHPLIDLDVAVGDLLHSIGHFAHTREEYEELSRKAHAVAAPGSLGRKLYDQLRTEADDPNVESWIAERLSKALYLKRRYPLAPFANFWGSHFDSPVPHTQAERAAVLTTALWEFKRDVESGSLEPNYLGGRVNCASTLKWLFNATREPQLNCDKMMKYAGENHVAVLRKGHLFKVQLLDQGNVLSHDNLKATFQAIIDLGIEDPIWAGVLTTDDRDSWATNRDGLLALDERNAGYLNAIETSAFVMCLDDNSPVTREERVSQGYLQNPFNRWQDKSMQVVVTENGQSGTIFDHSMIDAITVSQLAPRLYSAIENHRHANSNTNGQNGVSVHPASLVEIPLITTSNIEERIKYLREQYSAVTHSRRYVPHQITTFGKSHLLDNAAPIKATADLTIQLASRIYFGYLPASWETVSMAHFHLGRPEIIQFVLKSVVDFCDAALDLSEPRSEARRKLLQAARDCNAQIVKASEGRNYFRLMDVIEIMSQGQQDEPVPELFSDPIWKRGYPRYIMQTMRERNSSEDPAYMMFDPESVWTNYQVNDDSIEVCFISPRAESERFSAALDRAAEIVKAIVQAK</sequence>